<feature type="transmembrane region" description="Helical" evidence="1">
    <location>
        <begin position="89"/>
        <end position="112"/>
    </location>
</feature>
<dbReference type="AlphaFoldDB" id="A0A455SNC2"/>
<dbReference type="EMBL" id="AP019376">
    <property type="protein sequence ID" value="BBH88681.1"/>
    <property type="molecule type" value="Genomic_DNA"/>
</dbReference>
<gene>
    <name evidence="2" type="ORF">KTC_34320</name>
</gene>
<reference evidence="2" key="1">
    <citation type="submission" date="2018-12" db="EMBL/GenBank/DDBJ databases">
        <title>Novel natural products biosynthetic potential of the class Ktedonobacteria.</title>
        <authorList>
            <person name="Zheng Y."/>
            <person name="Saitou A."/>
            <person name="Wang C.M."/>
            <person name="Toyoda A."/>
            <person name="Minakuchi Y."/>
            <person name="Sekiguchi Y."/>
            <person name="Ueda K."/>
            <person name="Takano H."/>
            <person name="Sakai Y."/>
            <person name="Yokota A."/>
            <person name="Yabe S."/>
        </authorList>
    </citation>
    <scope>NUCLEOTIDE SEQUENCE</scope>
    <source>
        <strain evidence="2">COM3</strain>
    </source>
</reference>
<keyword evidence="1" id="KW-1133">Transmembrane helix</keyword>
<organism evidence="2">
    <name type="scientific">Thermosporothrix sp. COM3</name>
    <dbReference type="NCBI Taxonomy" id="2490863"/>
    <lineage>
        <taxon>Bacteria</taxon>
        <taxon>Bacillati</taxon>
        <taxon>Chloroflexota</taxon>
        <taxon>Ktedonobacteria</taxon>
        <taxon>Ktedonobacterales</taxon>
        <taxon>Thermosporotrichaceae</taxon>
        <taxon>Thermosporothrix</taxon>
    </lineage>
</organism>
<name>A0A455SNC2_9CHLR</name>
<sequence>MAMTYTAQGQAAMNAAMGRARSMSCRMPAARHSAMPAQKNERAFTAANGMIGTGVLTSVSLFVVSVLPGVTLFSLVVLTLVLLGLVVVLLIGGLLISCLTGLTGLAGLVGLIEKLATRSAKGD</sequence>
<keyword evidence="1" id="KW-0472">Membrane</keyword>
<evidence type="ECO:0000256" key="1">
    <source>
        <dbReference type="SAM" id="Phobius"/>
    </source>
</evidence>
<evidence type="ECO:0000313" key="2">
    <source>
        <dbReference type="EMBL" id="BBH88681.1"/>
    </source>
</evidence>
<keyword evidence="1" id="KW-0812">Transmembrane</keyword>
<accession>A0A455SNC2</accession>
<proteinExistence type="predicted"/>
<protein>
    <submittedName>
        <fullName evidence="2">Uncharacterized protein</fullName>
    </submittedName>
</protein>